<evidence type="ECO:0000313" key="3">
    <source>
        <dbReference type="Proteomes" id="UP001379945"/>
    </source>
</evidence>
<comment type="caution">
    <text evidence="2">The sequence shown here is derived from an EMBL/GenBank/DDBJ whole genome shotgun (WGS) entry which is preliminary data.</text>
</comment>
<evidence type="ECO:0000259" key="1">
    <source>
        <dbReference type="PROSITE" id="PS50404"/>
    </source>
</evidence>
<dbReference type="PROSITE" id="PS50404">
    <property type="entry name" value="GST_NTER"/>
    <property type="match status" value="1"/>
</dbReference>
<dbReference type="Gene3D" id="1.20.1050.10">
    <property type="match status" value="1"/>
</dbReference>
<gene>
    <name evidence="2" type="ORF">AACH00_00195</name>
</gene>
<organism evidence="2 3">
    <name type="scientific">Ideonella margarita</name>
    <dbReference type="NCBI Taxonomy" id="2984191"/>
    <lineage>
        <taxon>Bacteria</taxon>
        <taxon>Pseudomonadati</taxon>
        <taxon>Pseudomonadota</taxon>
        <taxon>Betaproteobacteria</taxon>
        <taxon>Burkholderiales</taxon>
        <taxon>Sphaerotilaceae</taxon>
        <taxon>Ideonella</taxon>
    </lineage>
</organism>
<accession>A0ABU9BYS9</accession>
<dbReference type="Gene3D" id="3.40.30.10">
    <property type="entry name" value="Glutaredoxin"/>
    <property type="match status" value="1"/>
</dbReference>
<protein>
    <submittedName>
        <fullName evidence="2">Glutathione S-transferase</fullName>
    </submittedName>
</protein>
<keyword evidence="3" id="KW-1185">Reference proteome</keyword>
<dbReference type="InterPro" id="IPR036249">
    <property type="entry name" value="Thioredoxin-like_sf"/>
</dbReference>
<dbReference type="InterPro" id="IPR004045">
    <property type="entry name" value="Glutathione_S-Trfase_N"/>
</dbReference>
<dbReference type="CDD" id="cd03194">
    <property type="entry name" value="GST_C_3"/>
    <property type="match status" value="1"/>
</dbReference>
<sequence>MMELWIGNRNYSSWSMRPGVLVNHFQLPVAQRLVRFDSFEANSAFKQTLRGVSPTGKVPVLLDGALAVWDTLAIAETLAERFPEHNIWPRDAARRARARSLCAEMHSGFTQLRSHCAMNIEASLADVGARLLREHAGIQADLNRLQAMWADALRDSGGPFLFGDFSNADAYFAPVVSRIRTYGLPVDASVRPWMDAVWASPGVQAWVTEALAEADFLDFEEPYRTQR</sequence>
<evidence type="ECO:0000313" key="2">
    <source>
        <dbReference type="EMBL" id="MEK8044757.1"/>
    </source>
</evidence>
<reference evidence="2 3" key="1">
    <citation type="submission" date="2024-04" db="EMBL/GenBank/DDBJ databases">
        <title>Novel species of the genus Ideonella isolated from streams.</title>
        <authorList>
            <person name="Lu H."/>
        </authorList>
    </citation>
    <scope>NUCLEOTIDE SEQUENCE [LARGE SCALE GENOMIC DNA]</scope>
    <source>
        <strain evidence="2 3">LYT19W</strain>
    </source>
</reference>
<dbReference type="SUPFAM" id="SSF52833">
    <property type="entry name" value="Thioredoxin-like"/>
    <property type="match status" value="1"/>
</dbReference>
<name>A0ABU9BYS9_9BURK</name>
<dbReference type="SUPFAM" id="SSF47616">
    <property type="entry name" value="GST C-terminal domain-like"/>
    <property type="match status" value="1"/>
</dbReference>
<dbReference type="InterPro" id="IPR036282">
    <property type="entry name" value="Glutathione-S-Trfase_C_sf"/>
</dbReference>
<proteinExistence type="predicted"/>
<dbReference type="PANTHER" id="PTHR42673">
    <property type="entry name" value="MALEYLACETOACETATE ISOMERASE"/>
    <property type="match status" value="1"/>
</dbReference>
<dbReference type="Pfam" id="PF13409">
    <property type="entry name" value="GST_N_2"/>
    <property type="match status" value="1"/>
</dbReference>
<dbReference type="Proteomes" id="UP001379945">
    <property type="component" value="Unassembled WGS sequence"/>
</dbReference>
<feature type="domain" description="GST N-terminal" evidence="1">
    <location>
        <begin position="2"/>
        <end position="86"/>
    </location>
</feature>
<dbReference type="RefSeq" id="WP_341397454.1">
    <property type="nucleotide sequence ID" value="NZ_JBBUTI010000001.1"/>
</dbReference>
<dbReference type="EMBL" id="JBBUTI010000001">
    <property type="protein sequence ID" value="MEK8044757.1"/>
    <property type="molecule type" value="Genomic_DNA"/>
</dbReference>
<dbReference type="PANTHER" id="PTHR42673:SF4">
    <property type="entry name" value="MALEYLACETOACETATE ISOMERASE"/>
    <property type="match status" value="1"/>
</dbReference>